<dbReference type="InterPro" id="IPR052942">
    <property type="entry name" value="LPS_cholinephosphotransferase"/>
</dbReference>
<dbReference type="GO" id="GO:0009100">
    <property type="term" value="P:glycoprotein metabolic process"/>
    <property type="evidence" value="ECO:0007669"/>
    <property type="project" value="UniProtKB-ARBA"/>
</dbReference>
<dbReference type="Pfam" id="PF04991">
    <property type="entry name" value="LicD"/>
    <property type="match status" value="1"/>
</dbReference>
<gene>
    <name evidence="2" type="ORF">H9Y05_15010</name>
</gene>
<dbReference type="PANTHER" id="PTHR43404:SF2">
    <property type="entry name" value="LIPOPOLYSACCHARIDE CHOLINEPHOSPHOTRANSFERASE LICD"/>
    <property type="match status" value="1"/>
</dbReference>
<evidence type="ECO:0000313" key="3">
    <source>
        <dbReference type="Proteomes" id="UP000652681"/>
    </source>
</evidence>
<reference evidence="2" key="1">
    <citation type="submission" date="2020-09" db="EMBL/GenBank/DDBJ databases">
        <title>Taishania pollutisoli gen. nov., sp. nov., Isolated from Tetrabromobisphenol A-Contaminated Soil.</title>
        <authorList>
            <person name="Chen Q."/>
        </authorList>
    </citation>
    <scope>NUCLEOTIDE SEQUENCE</scope>
    <source>
        <strain evidence="2">CZZ-1</strain>
    </source>
</reference>
<dbReference type="AlphaFoldDB" id="A0A8J6PG85"/>
<keyword evidence="3" id="KW-1185">Reference proteome</keyword>
<sequence>MRLTESEDFSVYNGEGTVLRRAQMRMLDILIEFDTICRKHNISYWIDYGTLLGAVRHGGFIPWDDDLDVSILREDYQKLYTILETELPTDFVCQDWRNEQKLTMKCLKIRDTKSYYAEPNVQKGDLKHQGIFMDVFPIERIPTVKIRRFISNIYGKSFRHKRRLTNSNAKYVQALMLWPFSVCLGQCSRFMAYILKSKRVANIYGGLNFQCTHSVNDLFPLKEISFEGKLFYAPANYDQYLRDIYKDYMQIPPVDKRAVHATEIIFLEDEKNSKV</sequence>
<dbReference type="Proteomes" id="UP000652681">
    <property type="component" value="Unassembled WGS sequence"/>
</dbReference>
<accession>A0A8J6PG85</accession>
<evidence type="ECO:0000259" key="1">
    <source>
        <dbReference type="Pfam" id="PF04991"/>
    </source>
</evidence>
<dbReference type="InterPro" id="IPR007074">
    <property type="entry name" value="LicD/FKTN/FKRP_NTP_transf"/>
</dbReference>
<proteinExistence type="predicted"/>
<name>A0A8J6PG85_9FLAO</name>
<feature type="domain" description="LicD/FKTN/FKRP nucleotidyltransferase" evidence="1">
    <location>
        <begin position="37"/>
        <end position="246"/>
    </location>
</feature>
<organism evidence="2 3">
    <name type="scientific">Taishania pollutisoli</name>
    <dbReference type="NCBI Taxonomy" id="2766479"/>
    <lineage>
        <taxon>Bacteria</taxon>
        <taxon>Pseudomonadati</taxon>
        <taxon>Bacteroidota</taxon>
        <taxon>Flavobacteriia</taxon>
        <taxon>Flavobacteriales</taxon>
        <taxon>Crocinitomicaceae</taxon>
        <taxon>Taishania</taxon>
    </lineage>
</organism>
<dbReference type="EMBL" id="JACVEL010000015">
    <property type="protein sequence ID" value="MBC9813783.1"/>
    <property type="molecule type" value="Genomic_DNA"/>
</dbReference>
<protein>
    <submittedName>
        <fullName evidence="2">LicD family protein</fullName>
    </submittedName>
</protein>
<evidence type="ECO:0000313" key="2">
    <source>
        <dbReference type="EMBL" id="MBC9813783.1"/>
    </source>
</evidence>
<dbReference type="PANTHER" id="PTHR43404">
    <property type="entry name" value="LIPOPOLYSACCHARIDE CHOLINEPHOSPHOTRANSFERASE LICD"/>
    <property type="match status" value="1"/>
</dbReference>
<dbReference type="RefSeq" id="WP_163492909.1">
    <property type="nucleotide sequence ID" value="NZ_JACVEL010000015.1"/>
</dbReference>
<comment type="caution">
    <text evidence="2">The sequence shown here is derived from an EMBL/GenBank/DDBJ whole genome shotgun (WGS) entry which is preliminary data.</text>
</comment>